<evidence type="ECO:0000313" key="2">
    <source>
        <dbReference type="EMBL" id="KAK2153461.1"/>
    </source>
</evidence>
<sequence>MKYFTFVSFIIIVCLGVEIGSCSIHDQCRRQIFYEYQNIIHNGKVLVRDGPWPWTLCRRLCRQYLECFSFSVEWKDHYVGVCIIYSGILNFANMINATDVTTYSK</sequence>
<feature type="signal peptide" evidence="1">
    <location>
        <begin position="1"/>
        <end position="16"/>
    </location>
</feature>
<protein>
    <recommendedName>
        <fullName evidence="4">Apple domain-containing protein</fullName>
    </recommendedName>
</protein>
<keyword evidence="1" id="KW-0732">Signal</keyword>
<name>A0AAD9N3B0_9ANNE</name>
<dbReference type="AlphaFoldDB" id="A0AAD9N3B0"/>
<keyword evidence="3" id="KW-1185">Reference proteome</keyword>
<accession>A0AAD9N3B0</accession>
<gene>
    <name evidence="2" type="ORF">LSH36_296g02019</name>
</gene>
<dbReference type="EMBL" id="JAODUP010000296">
    <property type="protein sequence ID" value="KAK2153461.1"/>
    <property type="molecule type" value="Genomic_DNA"/>
</dbReference>
<evidence type="ECO:0000313" key="3">
    <source>
        <dbReference type="Proteomes" id="UP001208570"/>
    </source>
</evidence>
<reference evidence="2" key="1">
    <citation type="journal article" date="2023" name="Mol. Biol. Evol.">
        <title>Third-Generation Sequencing Reveals the Adaptive Role of the Epigenome in Three Deep-Sea Polychaetes.</title>
        <authorList>
            <person name="Perez M."/>
            <person name="Aroh O."/>
            <person name="Sun Y."/>
            <person name="Lan Y."/>
            <person name="Juniper S.K."/>
            <person name="Young C.R."/>
            <person name="Angers B."/>
            <person name="Qian P.Y."/>
        </authorList>
    </citation>
    <scope>NUCLEOTIDE SEQUENCE</scope>
    <source>
        <strain evidence="2">P08H-3</strain>
    </source>
</reference>
<evidence type="ECO:0008006" key="4">
    <source>
        <dbReference type="Google" id="ProtNLM"/>
    </source>
</evidence>
<proteinExistence type="predicted"/>
<feature type="chain" id="PRO_5042037187" description="Apple domain-containing protein" evidence="1">
    <location>
        <begin position="17"/>
        <end position="105"/>
    </location>
</feature>
<evidence type="ECO:0000256" key="1">
    <source>
        <dbReference type="SAM" id="SignalP"/>
    </source>
</evidence>
<dbReference type="Proteomes" id="UP001208570">
    <property type="component" value="Unassembled WGS sequence"/>
</dbReference>
<organism evidence="2 3">
    <name type="scientific">Paralvinella palmiformis</name>
    <dbReference type="NCBI Taxonomy" id="53620"/>
    <lineage>
        <taxon>Eukaryota</taxon>
        <taxon>Metazoa</taxon>
        <taxon>Spiralia</taxon>
        <taxon>Lophotrochozoa</taxon>
        <taxon>Annelida</taxon>
        <taxon>Polychaeta</taxon>
        <taxon>Sedentaria</taxon>
        <taxon>Canalipalpata</taxon>
        <taxon>Terebellida</taxon>
        <taxon>Terebelliformia</taxon>
        <taxon>Alvinellidae</taxon>
        <taxon>Paralvinella</taxon>
    </lineage>
</organism>
<comment type="caution">
    <text evidence="2">The sequence shown here is derived from an EMBL/GenBank/DDBJ whole genome shotgun (WGS) entry which is preliminary data.</text>
</comment>